<keyword evidence="1" id="KW-0812">Transmembrane</keyword>
<reference evidence="3" key="1">
    <citation type="submission" date="2017-02" db="EMBL/GenBank/DDBJ databases">
        <authorList>
            <person name="Varghese N."/>
            <person name="Submissions S."/>
        </authorList>
    </citation>
    <scope>NUCLEOTIDE SEQUENCE [LARGE SCALE GENOMIC DNA]</scope>
    <source>
        <strain evidence="3">ATCC BAA-34</strain>
    </source>
</reference>
<dbReference type="STRING" id="115783.SAMN02745119_00841"/>
<sequence length="59" mass="6676">MSKSAAVLLICFIIAILGFSTWQLFLGRFEAAFSALPFLVILYLFVAPWKKQTPRSQQP</sequence>
<dbReference type="Proteomes" id="UP000190102">
    <property type="component" value="Unassembled WGS sequence"/>
</dbReference>
<dbReference type="OrthoDB" id="9860982at2"/>
<evidence type="ECO:0000313" key="2">
    <source>
        <dbReference type="EMBL" id="SJZ51267.1"/>
    </source>
</evidence>
<protein>
    <submittedName>
        <fullName evidence="2">Uncharacterized protein</fullName>
    </submittedName>
</protein>
<name>A0A1T4L9T3_9BACT</name>
<feature type="transmembrane region" description="Helical" evidence="1">
    <location>
        <begin position="7"/>
        <end position="25"/>
    </location>
</feature>
<keyword evidence="1" id="KW-1133">Transmembrane helix</keyword>
<dbReference type="RefSeq" id="WP_078789128.1">
    <property type="nucleotide sequence ID" value="NZ_FUWR01000002.1"/>
</dbReference>
<evidence type="ECO:0000256" key="1">
    <source>
        <dbReference type="SAM" id="Phobius"/>
    </source>
</evidence>
<dbReference type="EMBL" id="FUWR01000002">
    <property type="protein sequence ID" value="SJZ51267.1"/>
    <property type="molecule type" value="Genomic_DNA"/>
</dbReference>
<gene>
    <name evidence="2" type="ORF">SAMN02745119_00841</name>
</gene>
<evidence type="ECO:0000313" key="3">
    <source>
        <dbReference type="Proteomes" id="UP000190102"/>
    </source>
</evidence>
<organism evidence="2 3">
    <name type="scientific">Trichlorobacter thiogenes</name>
    <dbReference type="NCBI Taxonomy" id="115783"/>
    <lineage>
        <taxon>Bacteria</taxon>
        <taxon>Pseudomonadati</taxon>
        <taxon>Thermodesulfobacteriota</taxon>
        <taxon>Desulfuromonadia</taxon>
        <taxon>Geobacterales</taxon>
        <taxon>Geobacteraceae</taxon>
        <taxon>Trichlorobacter</taxon>
    </lineage>
</organism>
<feature type="transmembrane region" description="Helical" evidence="1">
    <location>
        <begin position="31"/>
        <end position="49"/>
    </location>
</feature>
<proteinExistence type="predicted"/>
<accession>A0A1T4L9T3</accession>
<keyword evidence="1" id="KW-0472">Membrane</keyword>
<keyword evidence="3" id="KW-1185">Reference proteome</keyword>
<dbReference type="AlphaFoldDB" id="A0A1T4L9T3"/>